<gene>
    <name evidence="2" type="ORF">DL764_003489</name>
</gene>
<reference evidence="2 3" key="1">
    <citation type="submission" date="2018-06" db="EMBL/GenBank/DDBJ databases">
        <title>Complete Genomes of Monosporascus.</title>
        <authorList>
            <person name="Robinson A.J."/>
            <person name="Natvig D.O."/>
        </authorList>
    </citation>
    <scope>NUCLEOTIDE SEQUENCE [LARGE SCALE GENOMIC DNA]</scope>
    <source>
        <strain evidence="2 3">CBS 110550</strain>
    </source>
</reference>
<accession>A0A4Q4TGE3</accession>
<dbReference type="AlphaFoldDB" id="A0A4Q4TGE3"/>
<keyword evidence="3" id="KW-1185">Reference proteome</keyword>
<dbReference type="EMBL" id="QJNU01000149">
    <property type="protein sequence ID" value="RYP05931.1"/>
    <property type="molecule type" value="Genomic_DNA"/>
</dbReference>
<feature type="region of interest" description="Disordered" evidence="1">
    <location>
        <begin position="100"/>
        <end position="144"/>
    </location>
</feature>
<dbReference type="Proteomes" id="UP000293360">
    <property type="component" value="Unassembled WGS sequence"/>
</dbReference>
<evidence type="ECO:0000313" key="3">
    <source>
        <dbReference type="Proteomes" id="UP000293360"/>
    </source>
</evidence>
<proteinExistence type="predicted"/>
<evidence type="ECO:0000313" key="2">
    <source>
        <dbReference type="EMBL" id="RYP05931.1"/>
    </source>
</evidence>
<protein>
    <submittedName>
        <fullName evidence="2">Uncharacterized protein</fullName>
    </submittedName>
</protein>
<sequence length="144" mass="15607">MSEPTATDAVYVVLRKDFDHHTDRKGHLALPVGVYRTAVHANAAAEAHCTVQARRAASFEREEPEHRERGGLYWGRCDTREDRRDHFEVWVKMMKLGDAGCGSAAASSKKKRKSVAAADDAGGEGKVTASKVVKSAAGKRGDGD</sequence>
<comment type="caution">
    <text evidence="2">The sequence shown here is derived from an EMBL/GenBank/DDBJ whole genome shotgun (WGS) entry which is preliminary data.</text>
</comment>
<name>A0A4Q4TGE3_9PEZI</name>
<organism evidence="2 3">
    <name type="scientific">Monosporascus ibericus</name>
    <dbReference type="NCBI Taxonomy" id="155417"/>
    <lineage>
        <taxon>Eukaryota</taxon>
        <taxon>Fungi</taxon>
        <taxon>Dikarya</taxon>
        <taxon>Ascomycota</taxon>
        <taxon>Pezizomycotina</taxon>
        <taxon>Sordariomycetes</taxon>
        <taxon>Xylariomycetidae</taxon>
        <taxon>Xylariales</taxon>
        <taxon>Xylariales incertae sedis</taxon>
        <taxon>Monosporascus</taxon>
    </lineage>
</organism>
<evidence type="ECO:0000256" key="1">
    <source>
        <dbReference type="SAM" id="MobiDB-lite"/>
    </source>
</evidence>
<dbReference type="OrthoDB" id="4766053at2759"/>